<comment type="caution">
    <text evidence="7">The sequence shown here is derived from an EMBL/GenBank/DDBJ whole genome shotgun (WGS) entry which is preliminary data.</text>
</comment>
<dbReference type="Pfam" id="PF00069">
    <property type="entry name" value="Pkinase"/>
    <property type="match status" value="1"/>
</dbReference>
<sequence>MAPPKGGVRAGQWLANRYRIIRHLGQGGMGVVFLARDARRVEARQCYPYVAIKVLAPRWREYPGAWMALQEEARRSMRVSSPHVIRTMDFDRDGDEWFMTMEYVQGSTLRQLIREAGPDGVPLARAWPWIIQLGRAIGDAHMAGVVHGDVKPDNVIVTGAGTVKLFDFGTGWATRGCLAGVSPAYASKALLEGAVPCHKDDVYAFACVVAETLTGEHPFQREDALTAMRRRRTPPDIPGLGWRHASALRAALAFHAEHRTAGVDDILRGLAGGGWWRRLR</sequence>
<dbReference type="PROSITE" id="PS00107">
    <property type="entry name" value="PROTEIN_KINASE_ATP"/>
    <property type="match status" value="1"/>
</dbReference>
<dbReference type="CDD" id="cd14014">
    <property type="entry name" value="STKc_PknB_like"/>
    <property type="match status" value="1"/>
</dbReference>
<protein>
    <submittedName>
        <fullName evidence="7">Serine/threonine protein kinase</fullName>
    </submittedName>
</protein>
<proteinExistence type="predicted"/>
<dbReference type="EMBL" id="JAARLZ010000016">
    <property type="protein sequence ID" value="NII08920.1"/>
    <property type="molecule type" value="Genomic_DNA"/>
</dbReference>
<dbReference type="InterPro" id="IPR000719">
    <property type="entry name" value="Prot_kinase_dom"/>
</dbReference>
<dbReference type="Gene3D" id="1.10.510.10">
    <property type="entry name" value="Transferase(Phosphotransferase) domain 1"/>
    <property type="match status" value="1"/>
</dbReference>
<keyword evidence="2 5" id="KW-0547">Nucleotide-binding</keyword>
<dbReference type="SUPFAM" id="SSF56112">
    <property type="entry name" value="Protein kinase-like (PK-like)"/>
    <property type="match status" value="1"/>
</dbReference>
<dbReference type="Proteomes" id="UP000490980">
    <property type="component" value="Unassembled WGS sequence"/>
</dbReference>
<feature type="domain" description="Protein kinase" evidence="6">
    <location>
        <begin position="18"/>
        <end position="280"/>
    </location>
</feature>
<dbReference type="InterPro" id="IPR011009">
    <property type="entry name" value="Kinase-like_dom_sf"/>
</dbReference>
<dbReference type="GO" id="GO:0004674">
    <property type="term" value="F:protein serine/threonine kinase activity"/>
    <property type="evidence" value="ECO:0007669"/>
    <property type="project" value="UniProtKB-KW"/>
</dbReference>
<evidence type="ECO:0000256" key="2">
    <source>
        <dbReference type="ARBA" id="ARBA00022741"/>
    </source>
</evidence>
<accession>A0A7X5UEA4</accession>
<keyword evidence="8" id="KW-1185">Reference proteome</keyword>
<evidence type="ECO:0000256" key="4">
    <source>
        <dbReference type="ARBA" id="ARBA00022840"/>
    </source>
</evidence>
<dbReference type="PANTHER" id="PTHR43289">
    <property type="entry name" value="MITOGEN-ACTIVATED PROTEIN KINASE KINASE KINASE 20-RELATED"/>
    <property type="match status" value="1"/>
</dbReference>
<dbReference type="GO" id="GO:0005524">
    <property type="term" value="F:ATP binding"/>
    <property type="evidence" value="ECO:0007669"/>
    <property type="project" value="UniProtKB-UniRule"/>
</dbReference>
<keyword evidence="4 5" id="KW-0067">ATP-binding</keyword>
<evidence type="ECO:0000256" key="3">
    <source>
        <dbReference type="ARBA" id="ARBA00022777"/>
    </source>
</evidence>
<dbReference type="Gene3D" id="3.30.200.20">
    <property type="entry name" value="Phosphorylase Kinase, domain 1"/>
    <property type="match status" value="1"/>
</dbReference>
<keyword evidence="7" id="KW-0723">Serine/threonine-protein kinase</keyword>
<dbReference type="PROSITE" id="PS00108">
    <property type="entry name" value="PROTEIN_KINASE_ST"/>
    <property type="match status" value="1"/>
</dbReference>
<organism evidence="7 8">
    <name type="scientific">Luteibacter anthropi</name>
    <dbReference type="NCBI Taxonomy" id="564369"/>
    <lineage>
        <taxon>Bacteria</taxon>
        <taxon>Pseudomonadati</taxon>
        <taxon>Pseudomonadota</taxon>
        <taxon>Gammaproteobacteria</taxon>
        <taxon>Lysobacterales</taxon>
        <taxon>Rhodanobacteraceae</taxon>
        <taxon>Luteibacter</taxon>
    </lineage>
</organism>
<reference evidence="7 8" key="1">
    <citation type="submission" date="2020-03" db="EMBL/GenBank/DDBJ databases">
        <authorList>
            <person name="Lai Q."/>
        </authorList>
    </citation>
    <scope>NUCLEOTIDE SEQUENCE [LARGE SCALE GENOMIC DNA]</scope>
    <source>
        <strain evidence="7 8">CCUG 25036</strain>
    </source>
</reference>
<keyword evidence="3 7" id="KW-0418">Kinase</keyword>
<evidence type="ECO:0000256" key="1">
    <source>
        <dbReference type="ARBA" id="ARBA00022679"/>
    </source>
</evidence>
<name>A0A7X5UEA4_9GAMM</name>
<dbReference type="SMART" id="SM00220">
    <property type="entry name" value="S_TKc"/>
    <property type="match status" value="1"/>
</dbReference>
<dbReference type="InterPro" id="IPR017441">
    <property type="entry name" value="Protein_kinase_ATP_BS"/>
</dbReference>
<gene>
    <name evidence="7" type="ORF">HBF25_21265</name>
</gene>
<dbReference type="RefSeq" id="WP_166952593.1">
    <property type="nucleotide sequence ID" value="NZ_JAARLZ010000016.1"/>
</dbReference>
<dbReference type="InterPro" id="IPR008271">
    <property type="entry name" value="Ser/Thr_kinase_AS"/>
</dbReference>
<evidence type="ECO:0000256" key="5">
    <source>
        <dbReference type="PROSITE-ProRule" id="PRU10141"/>
    </source>
</evidence>
<feature type="binding site" evidence="5">
    <location>
        <position position="53"/>
    </location>
    <ligand>
        <name>ATP</name>
        <dbReference type="ChEBI" id="CHEBI:30616"/>
    </ligand>
</feature>
<dbReference type="AlphaFoldDB" id="A0A7X5UEA4"/>
<dbReference type="PANTHER" id="PTHR43289:SF6">
    <property type="entry name" value="SERINE_THREONINE-PROTEIN KINASE NEKL-3"/>
    <property type="match status" value="1"/>
</dbReference>
<evidence type="ECO:0000259" key="6">
    <source>
        <dbReference type="PROSITE" id="PS50011"/>
    </source>
</evidence>
<evidence type="ECO:0000313" key="7">
    <source>
        <dbReference type="EMBL" id="NII08920.1"/>
    </source>
</evidence>
<keyword evidence="1" id="KW-0808">Transferase</keyword>
<dbReference type="PROSITE" id="PS50011">
    <property type="entry name" value="PROTEIN_KINASE_DOM"/>
    <property type="match status" value="1"/>
</dbReference>
<evidence type="ECO:0000313" key="8">
    <source>
        <dbReference type="Proteomes" id="UP000490980"/>
    </source>
</evidence>